<evidence type="ECO:0000313" key="2">
    <source>
        <dbReference type="EMBL" id="QEC68838.1"/>
    </source>
</evidence>
<dbReference type="RefSeq" id="WP_147191261.1">
    <property type="nucleotide sequence ID" value="NZ_CP042435.1"/>
</dbReference>
<evidence type="ECO:0000313" key="3">
    <source>
        <dbReference type="Proteomes" id="UP000321533"/>
    </source>
</evidence>
<sequence>MLQLLKIEWLKVKNYRTFWILSALYLSSIAGINYIVYAIQYKIYHDQKTGDIANMFLGGPPFAFPKVWIMTSYVSSYLLFIAGLIMIISVTNEFSFKTHRQNIIDGVTRSEFIVTKLICGLIVALVSTVFVFLTGMVFGITEASNSFSFENTQYLFYFFLNALSYCWLAILVALLFKRSGISLGVFFLYTIILENVLMRILNYYFDNWGSYLPIQSSDDLLPLPVFEKIQQQISNTTVNVPLQLVLVCIYLSVYFFISKRKFETADL</sequence>
<protein>
    <submittedName>
        <fullName evidence="2">ABC transporter permease subunit</fullName>
    </submittedName>
</protein>
<keyword evidence="1" id="KW-0472">Membrane</keyword>
<keyword evidence="1" id="KW-1133">Transmembrane helix</keyword>
<feature type="transmembrane region" description="Helical" evidence="1">
    <location>
        <begin position="18"/>
        <end position="39"/>
    </location>
</feature>
<feature type="transmembrane region" description="Helical" evidence="1">
    <location>
        <begin position="67"/>
        <end position="91"/>
    </location>
</feature>
<dbReference type="EMBL" id="CP042435">
    <property type="protein sequence ID" value="QEC68838.1"/>
    <property type="molecule type" value="Genomic_DNA"/>
</dbReference>
<feature type="transmembrane region" description="Helical" evidence="1">
    <location>
        <begin position="240"/>
        <end position="257"/>
    </location>
</feature>
<feature type="transmembrane region" description="Helical" evidence="1">
    <location>
        <begin position="183"/>
        <end position="205"/>
    </location>
</feature>
<name>A0A5B8VEW1_9BACT</name>
<keyword evidence="3" id="KW-1185">Reference proteome</keyword>
<dbReference type="KEGG" id="pgin:FRZ67_16550"/>
<feature type="transmembrane region" description="Helical" evidence="1">
    <location>
        <begin position="112"/>
        <end position="134"/>
    </location>
</feature>
<dbReference type="Pfam" id="PF12730">
    <property type="entry name" value="ABC2_membrane_4"/>
    <property type="match status" value="1"/>
</dbReference>
<dbReference type="AlphaFoldDB" id="A0A5B8VEW1"/>
<dbReference type="PANTHER" id="PTHR37305:SF1">
    <property type="entry name" value="MEMBRANE PROTEIN"/>
    <property type="match status" value="1"/>
</dbReference>
<keyword evidence="1" id="KW-0812">Transmembrane</keyword>
<dbReference type="PANTHER" id="PTHR37305">
    <property type="entry name" value="INTEGRAL MEMBRANE PROTEIN-RELATED"/>
    <property type="match status" value="1"/>
</dbReference>
<dbReference type="Proteomes" id="UP000321533">
    <property type="component" value="Chromosome"/>
</dbReference>
<evidence type="ECO:0000256" key="1">
    <source>
        <dbReference type="SAM" id="Phobius"/>
    </source>
</evidence>
<dbReference type="GO" id="GO:0005886">
    <property type="term" value="C:plasma membrane"/>
    <property type="evidence" value="ECO:0007669"/>
    <property type="project" value="UniProtKB-SubCell"/>
</dbReference>
<accession>A0A5B8VEW1</accession>
<reference evidence="2 3" key="1">
    <citation type="journal article" date="2016" name="Int. J. Syst. Evol. Microbiol.">
        <title>Panacibacter ginsenosidivorans gen. nov., sp. nov., with ginsenoside converting activity isolated from soil of a ginseng field.</title>
        <authorList>
            <person name="Siddiqi M.Z."/>
            <person name="Muhammad Shafi S."/>
            <person name="Choi K.D."/>
            <person name="Im W.T."/>
        </authorList>
    </citation>
    <scope>NUCLEOTIDE SEQUENCE [LARGE SCALE GENOMIC DNA]</scope>
    <source>
        <strain evidence="2 3">Gsoil1550</strain>
    </source>
</reference>
<dbReference type="OrthoDB" id="1452202at2"/>
<proteinExistence type="predicted"/>
<feature type="transmembrane region" description="Helical" evidence="1">
    <location>
        <begin position="154"/>
        <end position="176"/>
    </location>
</feature>
<dbReference type="GO" id="GO:0140359">
    <property type="term" value="F:ABC-type transporter activity"/>
    <property type="evidence" value="ECO:0007669"/>
    <property type="project" value="InterPro"/>
</dbReference>
<gene>
    <name evidence="2" type="ORF">FRZ67_16550</name>
</gene>
<organism evidence="2 3">
    <name type="scientific">Panacibacter ginsenosidivorans</name>
    <dbReference type="NCBI Taxonomy" id="1813871"/>
    <lineage>
        <taxon>Bacteria</taxon>
        <taxon>Pseudomonadati</taxon>
        <taxon>Bacteroidota</taxon>
        <taxon>Chitinophagia</taxon>
        <taxon>Chitinophagales</taxon>
        <taxon>Chitinophagaceae</taxon>
        <taxon>Panacibacter</taxon>
    </lineage>
</organism>